<evidence type="ECO:0000313" key="2">
    <source>
        <dbReference type="Proteomes" id="UP000324705"/>
    </source>
</evidence>
<dbReference type="Gramene" id="TRITD3Bv1G184630.1">
    <property type="protein sequence ID" value="TRITD3Bv1G184630.1"/>
    <property type="gene ID" value="TRITD3Bv1G184630"/>
</dbReference>
<keyword evidence="2" id="KW-1185">Reference proteome</keyword>
<dbReference type="Proteomes" id="UP000324705">
    <property type="component" value="Chromosome 3B"/>
</dbReference>
<accession>A0A9R1QQF1</accession>
<gene>
    <name evidence="1" type="ORF">TRITD_3Bv1G184630</name>
</gene>
<dbReference type="EMBL" id="LT934116">
    <property type="protein sequence ID" value="VAH80728.1"/>
    <property type="molecule type" value="Genomic_DNA"/>
</dbReference>
<evidence type="ECO:0000313" key="1">
    <source>
        <dbReference type="EMBL" id="VAH80728.1"/>
    </source>
</evidence>
<sequence>MEAVDNASSVQAAIRWLLQTILPSLGKLDGWIRQAGPSAEVEGLRDEIEQVDGVVSAVNDRAARNRSVARSLAALKQLLYHADDTVD</sequence>
<dbReference type="AlphaFoldDB" id="A0A9R1QQF1"/>
<reference evidence="1 2" key="1">
    <citation type="submission" date="2017-09" db="EMBL/GenBank/DDBJ databases">
        <authorList>
            <consortium name="International Durum Wheat Genome Sequencing Consortium (IDWGSC)"/>
            <person name="Milanesi L."/>
        </authorList>
    </citation>
    <scope>NUCLEOTIDE SEQUENCE [LARGE SCALE GENOMIC DNA]</scope>
    <source>
        <strain evidence="2">cv. Svevo</strain>
    </source>
</reference>
<dbReference type="OMA" id="GGWHNSA"/>
<proteinExistence type="predicted"/>
<organism evidence="1 2">
    <name type="scientific">Triticum turgidum subsp. durum</name>
    <name type="common">Durum wheat</name>
    <name type="synonym">Triticum durum</name>
    <dbReference type="NCBI Taxonomy" id="4567"/>
    <lineage>
        <taxon>Eukaryota</taxon>
        <taxon>Viridiplantae</taxon>
        <taxon>Streptophyta</taxon>
        <taxon>Embryophyta</taxon>
        <taxon>Tracheophyta</taxon>
        <taxon>Spermatophyta</taxon>
        <taxon>Magnoliopsida</taxon>
        <taxon>Liliopsida</taxon>
        <taxon>Poales</taxon>
        <taxon>Poaceae</taxon>
        <taxon>BOP clade</taxon>
        <taxon>Pooideae</taxon>
        <taxon>Triticodae</taxon>
        <taxon>Triticeae</taxon>
        <taxon>Triticinae</taxon>
        <taxon>Triticum</taxon>
    </lineage>
</organism>
<evidence type="ECO:0008006" key="3">
    <source>
        <dbReference type="Google" id="ProtNLM"/>
    </source>
</evidence>
<name>A0A9R1QQF1_TRITD</name>
<protein>
    <recommendedName>
        <fullName evidence="3">Rx N-terminal domain-containing protein</fullName>
    </recommendedName>
</protein>